<accession>A0ABS5DH72</accession>
<evidence type="ECO:0000259" key="8">
    <source>
        <dbReference type="PROSITE" id="PS50850"/>
    </source>
</evidence>
<dbReference type="InterPro" id="IPR011701">
    <property type="entry name" value="MFS"/>
</dbReference>
<comment type="caution">
    <text evidence="9">The sequence shown here is derived from an EMBL/GenBank/DDBJ whole genome shotgun (WGS) entry which is preliminary data.</text>
</comment>
<evidence type="ECO:0000313" key="9">
    <source>
        <dbReference type="EMBL" id="MBQ0925645.1"/>
    </source>
</evidence>
<comment type="subcellular location">
    <subcellularLocation>
        <location evidence="1">Cell membrane</location>
        <topology evidence="1">Multi-pass membrane protein</topology>
    </subcellularLocation>
</comment>
<protein>
    <submittedName>
        <fullName evidence="9">MFS transporter</fullName>
    </submittedName>
</protein>
<evidence type="ECO:0000256" key="2">
    <source>
        <dbReference type="ARBA" id="ARBA00022448"/>
    </source>
</evidence>
<dbReference type="InterPro" id="IPR036259">
    <property type="entry name" value="MFS_trans_sf"/>
</dbReference>
<keyword evidence="10" id="KW-1185">Reference proteome</keyword>
<evidence type="ECO:0000256" key="4">
    <source>
        <dbReference type="ARBA" id="ARBA00022989"/>
    </source>
</evidence>
<gene>
    <name evidence="9" type="ORF">KBO27_16950</name>
</gene>
<keyword evidence="4 7" id="KW-1133">Transmembrane helix</keyword>
<feature type="transmembrane region" description="Helical" evidence="7">
    <location>
        <begin position="335"/>
        <end position="354"/>
    </location>
</feature>
<dbReference type="Pfam" id="PF07690">
    <property type="entry name" value="MFS_1"/>
    <property type="match status" value="1"/>
</dbReference>
<feature type="transmembrane region" description="Helical" evidence="7">
    <location>
        <begin position="50"/>
        <end position="67"/>
    </location>
</feature>
<keyword evidence="5 7" id="KW-0472">Membrane</keyword>
<dbReference type="Gene3D" id="1.20.1250.20">
    <property type="entry name" value="MFS general substrate transporter like domains"/>
    <property type="match status" value="2"/>
</dbReference>
<dbReference type="Proteomes" id="UP000674084">
    <property type="component" value="Unassembled WGS sequence"/>
</dbReference>
<feature type="transmembrane region" description="Helical" evidence="7">
    <location>
        <begin position="276"/>
        <end position="298"/>
    </location>
</feature>
<keyword evidence="3 7" id="KW-0812">Transmembrane</keyword>
<name>A0ABS5DH72_9PSEU</name>
<feature type="transmembrane region" description="Helical" evidence="7">
    <location>
        <begin position="88"/>
        <end position="107"/>
    </location>
</feature>
<feature type="transmembrane region" description="Helical" evidence="7">
    <location>
        <begin position="243"/>
        <end position="264"/>
    </location>
</feature>
<dbReference type="PANTHER" id="PTHR43791">
    <property type="entry name" value="PERMEASE-RELATED"/>
    <property type="match status" value="1"/>
</dbReference>
<dbReference type="PROSITE" id="PS50850">
    <property type="entry name" value="MFS"/>
    <property type="match status" value="1"/>
</dbReference>
<evidence type="ECO:0000313" key="10">
    <source>
        <dbReference type="Proteomes" id="UP000674084"/>
    </source>
</evidence>
<evidence type="ECO:0000256" key="6">
    <source>
        <dbReference type="SAM" id="MobiDB-lite"/>
    </source>
</evidence>
<evidence type="ECO:0000256" key="5">
    <source>
        <dbReference type="ARBA" id="ARBA00023136"/>
    </source>
</evidence>
<evidence type="ECO:0000256" key="1">
    <source>
        <dbReference type="ARBA" id="ARBA00004651"/>
    </source>
</evidence>
<dbReference type="PANTHER" id="PTHR43791:SF36">
    <property type="entry name" value="TRANSPORTER, PUTATIVE (AFU_ORTHOLOGUE AFUA_6G08340)-RELATED"/>
    <property type="match status" value="1"/>
</dbReference>
<dbReference type="InterPro" id="IPR020846">
    <property type="entry name" value="MFS_dom"/>
</dbReference>
<feature type="transmembrane region" description="Helical" evidence="7">
    <location>
        <begin position="359"/>
        <end position="377"/>
    </location>
</feature>
<feature type="transmembrane region" description="Helical" evidence="7">
    <location>
        <begin position="310"/>
        <end position="329"/>
    </location>
</feature>
<feature type="transmembrane region" description="Helical" evidence="7">
    <location>
        <begin position="13"/>
        <end position="30"/>
    </location>
</feature>
<dbReference type="CDD" id="cd17319">
    <property type="entry name" value="MFS_ExuT_GudP_like"/>
    <property type="match status" value="1"/>
</dbReference>
<organism evidence="9 10">
    <name type="scientific">Saccharopolyspora endophytica</name>
    <dbReference type="NCBI Taxonomy" id="543886"/>
    <lineage>
        <taxon>Bacteria</taxon>
        <taxon>Bacillati</taxon>
        <taxon>Actinomycetota</taxon>
        <taxon>Actinomycetes</taxon>
        <taxon>Pseudonocardiales</taxon>
        <taxon>Pseudonocardiaceae</taxon>
        <taxon>Saccharopolyspora</taxon>
    </lineage>
</organism>
<sequence>MSQTTQRRVVRKAMWRLLPILMAAFVVAYLDRLNISIGALEMRADTGLSAASFGLGAGIFFIAYFFFEVPSNLVLHRVGARRWIARIMWTWGVVTVAMMFVSGPISFYVLRALLGAAEAGFVPGVILYLSYWFPARERGKSFSWFQVAVPISFAFGSVGTGALLHLDGLSGLHGWQWIFVVTGGVAIAYGFVIWFFLPDGPDEARWLSSEERSWLLERMRAESDQKRSSGNHTLRASFSNPSVWFLSLLYFCIILGQWGIGFWLPQILAQRFADASHFQISMLSAAPWLVALLAIVPVSWNSDRTGERRWHLAIPCFVSAAGFFSSAYLAQPYLALAGTAVALVGLMAAVPVFWNLPTAALTGVAAASGIALINSLGNLSGFVGPYLLGLITEATGTAQHGVALLSLSLAAAGVLALRARQQPTPVALSDSSELRAPTRSGGGSDGTAAGR</sequence>
<feature type="region of interest" description="Disordered" evidence="6">
    <location>
        <begin position="426"/>
        <end position="451"/>
    </location>
</feature>
<dbReference type="SUPFAM" id="SSF103473">
    <property type="entry name" value="MFS general substrate transporter"/>
    <property type="match status" value="1"/>
</dbReference>
<feature type="transmembrane region" description="Helical" evidence="7">
    <location>
        <begin position="177"/>
        <end position="197"/>
    </location>
</feature>
<feature type="transmembrane region" description="Helical" evidence="7">
    <location>
        <begin position="397"/>
        <end position="417"/>
    </location>
</feature>
<evidence type="ECO:0000256" key="3">
    <source>
        <dbReference type="ARBA" id="ARBA00022692"/>
    </source>
</evidence>
<feature type="domain" description="Major facilitator superfamily (MFS) profile" evidence="8">
    <location>
        <begin position="17"/>
        <end position="425"/>
    </location>
</feature>
<proteinExistence type="predicted"/>
<evidence type="ECO:0000256" key="7">
    <source>
        <dbReference type="SAM" id="Phobius"/>
    </source>
</evidence>
<feature type="transmembrane region" description="Helical" evidence="7">
    <location>
        <begin position="113"/>
        <end position="133"/>
    </location>
</feature>
<keyword evidence="2" id="KW-0813">Transport</keyword>
<feature type="transmembrane region" description="Helical" evidence="7">
    <location>
        <begin position="145"/>
        <end position="165"/>
    </location>
</feature>
<reference evidence="9 10" key="1">
    <citation type="submission" date="2021-04" db="EMBL/GenBank/DDBJ databases">
        <title>Whole-genome sequencing of Saccharopolyspora endophytica KCTC 19397.</title>
        <authorList>
            <person name="Ay H."/>
            <person name="Saygin H."/>
            <person name="Sahin N."/>
        </authorList>
    </citation>
    <scope>NUCLEOTIDE SEQUENCE [LARGE SCALE GENOMIC DNA]</scope>
    <source>
        <strain evidence="9 10">KCTC 19397</strain>
    </source>
</reference>
<dbReference type="RefSeq" id="WP_210970957.1">
    <property type="nucleotide sequence ID" value="NZ_JAGPXE010000006.1"/>
</dbReference>
<dbReference type="EMBL" id="JAGPXE010000006">
    <property type="protein sequence ID" value="MBQ0925645.1"/>
    <property type="molecule type" value="Genomic_DNA"/>
</dbReference>